<evidence type="ECO:0000313" key="4">
    <source>
        <dbReference type="Proteomes" id="UP000601789"/>
    </source>
</evidence>
<feature type="transmembrane region" description="Helical" evidence="1">
    <location>
        <begin position="40"/>
        <end position="57"/>
    </location>
</feature>
<sequence>MKSTALRLIVLAVLTAIAAALSFGYLGRIHLALDSFSHFRVHLAVLMLFLVPILLLMRFRMEALFAIALGGLSLGTTLWEGAAATPSGVSSNQSGPVYRLLHLNVYYRNQQPEAVLSLIGELKPDIVTLNEVTRAWHEKLSLLEHTYPYSMFCPKPRDVGGTAVLSRRPFAQGFHPKCAAKGDVAHLRYDFSGQSVDILAVHLGWPWPFHQQHQLPRILPLMNDVGPTAIIAGDLNSAPWSYSARALAGAAGSTILRGAGSTYLHEFAPDWMRSSIGLPIDHVMTKGAVIPRKLESTYGGNSDHLPLLFEFSLLPEEKPAEILQAFVNR</sequence>
<protein>
    <submittedName>
        <fullName evidence="3">Endonuclease/exonuclease/phosphatase family protein</fullName>
    </submittedName>
</protein>
<dbReference type="InterPro" id="IPR005135">
    <property type="entry name" value="Endo/exonuclease/phosphatase"/>
</dbReference>
<organism evidence="3 4">
    <name type="scientific">Aquamicrobium zhengzhouense</name>
    <dbReference type="NCBI Taxonomy" id="2781738"/>
    <lineage>
        <taxon>Bacteria</taxon>
        <taxon>Pseudomonadati</taxon>
        <taxon>Pseudomonadota</taxon>
        <taxon>Alphaproteobacteria</taxon>
        <taxon>Hyphomicrobiales</taxon>
        <taxon>Phyllobacteriaceae</taxon>
        <taxon>Aquamicrobium</taxon>
    </lineage>
</organism>
<dbReference type="InterPro" id="IPR036691">
    <property type="entry name" value="Endo/exonu/phosph_ase_sf"/>
</dbReference>
<evidence type="ECO:0000256" key="1">
    <source>
        <dbReference type="SAM" id="Phobius"/>
    </source>
</evidence>
<comment type="caution">
    <text evidence="3">The sequence shown here is derived from an EMBL/GenBank/DDBJ whole genome shotgun (WGS) entry which is preliminary data.</text>
</comment>
<evidence type="ECO:0000259" key="2">
    <source>
        <dbReference type="Pfam" id="PF03372"/>
    </source>
</evidence>
<keyword evidence="4" id="KW-1185">Reference proteome</keyword>
<keyword evidence="1" id="KW-1133">Transmembrane helix</keyword>
<dbReference type="Gene3D" id="3.60.10.10">
    <property type="entry name" value="Endonuclease/exonuclease/phosphatase"/>
    <property type="match status" value="1"/>
</dbReference>
<keyword evidence="1" id="KW-0812">Transmembrane</keyword>
<dbReference type="RefSeq" id="WP_198476128.1">
    <property type="nucleotide sequence ID" value="NZ_JADGMQ010000004.1"/>
</dbReference>
<evidence type="ECO:0000313" key="3">
    <source>
        <dbReference type="EMBL" id="MBI1620728.1"/>
    </source>
</evidence>
<keyword evidence="3" id="KW-0378">Hydrolase</keyword>
<keyword evidence="3" id="KW-0255">Endonuclease</keyword>
<keyword evidence="1" id="KW-0472">Membrane</keyword>
<dbReference type="SUPFAM" id="SSF56219">
    <property type="entry name" value="DNase I-like"/>
    <property type="match status" value="1"/>
</dbReference>
<dbReference type="Pfam" id="PF03372">
    <property type="entry name" value="Exo_endo_phos"/>
    <property type="match status" value="1"/>
</dbReference>
<feature type="transmembrane region" description="Helical" evidence="1">
    <location>
        <begin position="64"/>
        <end position="82"/>
    </location>
</feature>
<name>A0ABS0SBQ3_9HYPH</name>
<dbReference type="EMBL" id="JADGMQ010000004">
    <property type="protein sequence ID" value="MBI1620728.1"/>
    <property type="molecule type" value="Genomic_DNA"/>
</dbReference>
<accession>A0ABS0SBQ3</accession>
<gene>
    <name evidence="3" type="ORF">IOD40_08645</name>
</gene>
<dbReference type="GO" id="GO:0004519">
    <property type="term" value="F:endonuclease activity"/>
    <property type="evidence" value="ECO:0007669"/>
    <property type="project" value="UniProtKB-KW"/>
</dbReference>
<feature type="domain" description="Endonuclease/exonuclease/phosphatase" evidence="2">
    <location>
        <begin position="103"/>
        <end position="304"/>
    </location>
</feature>
<proteinExistence type="predicted"/>
<keyword evidence="3" id="KW-0540">Nuclease</keyword>
<dbReference type="Proteomes" id="UP000601789">
    <property type="component" value="Unassembled WGS sequence"/>
</dbReference>
<reference evidence="3 4" key="1">
    <citation type="submission" date="2020-10" db="EMBL/GenBank/DDBJ databases">
        <title>Aquamicrobium zhengzhouensis sp. nov., a exopolysaccharide producing bacterium isolated from farmland soil.</title>
        <authorList>
            <person name="Wang X."/>
        </authorList>
    </citation>
    <scope>NUCLEOTIDE SEQUENCE [LARGE SCALE GENOMIC DNA]</scope>
    <source>
        <strain evidence="4">cd-1</strain>
    </source>
</reference>